<comment type="caution">
    <text evidence="2">The sequence shown here is derived from an EMBL/GenBank/DDBJ whole genome shotgun (WGS) entry which is preliminary data.</text>
</comment>
<evidence type="ECO:0000313" key="3">
    <source>
        <dbReference type="Proteomes" id="UP000705867"/>
    </source>
</evidence>
<protein>
    <submittedName>
        <fullName evidence="2">DUF736 domain-containing protein</fullName>
    </submittedName>
</protein>
<gene>
    <name evidence="2" type="ORF">K8I29_19710</name>
</gene>
<feature type="region of interest" description="Disordered" evidence="1">
    <location>
        <begin position="53"/>
        <end position="73"/>
    </location>
</feature>
<dbReference type="AlphaFoldDB" id="A0A953M3U4"/>
<accession>A0A953M3U4</accession>
<reference evidence="2" key="2">
    <citation type="submission" date="2021-08" db="EMBL/GenBank/DDBJ databases">
        <authorList>
            <person name="Dalcin Martins P."/>
        </authorList>
    </citation>
    <scope>NUCLEOTIDE SEQUENCE</scope>
    <source>
        <strain evidence="2">MAG_39</strain>
    </source>
</reference>
<sequence length="73" mass="8178">MAKRIGALWKRESRDGKKFLSGVLDLGPMGDVNIAVFVNDKKEKDKHPDYNIVLSQKQGGDAPPDEHTELEPF</sequence>
<dbReference type="EMBL" id="JAIOIV010000151">
    <property type="protein sequence ID" value="MBZ0158431.1"/>
    <property type="molecule type" value="Genomic_DNA"/>
</dbReference>
<reference evidence="2" key="1">
    <citation type="journal article" date="2021" name="bioRxiv">
        <title>Unraveling nitrogen, sulfur and carbon metabolic pathways and microbial community transcriptional responses to substrate deprivation and toxicity stresses in a bioreactor mimicking anoxic brackish coastal sediment conditions.</title>
        <authorList>
            <person name="Martins P.D."/>
            <person name="Echeveste M.J."/>
            <person name="Arshad A."/>
            <person name="Kurth J."/>
            <person name="Ouboter H."/>
            <person name="Jetten M.S.M."/>
            <person name="Welte C.U."/>
        </authorList>
    </citation>
    <scope>NUCLEOTIDE SEQUENCE</scope>
    <source>
        <strain evidence="2">MAG_39</strain>
    </source>
</reference>
<evidence type="ECO:0000313" key="2">
    <source>
        <dbReference type="EMBL" id="MBZ0158431.1"/>
    </source>
</evidence>
<proteinExistence type="predicted"/>
<dbReference type="Proteomes" id="UP000705867">
    <property type="component" value="Unassembled WGS sequence"/>
</dbReference>
<feature type="compositionally biased region" description="Basic and acidic residues" evidence="1">
    <location>
        <begin position="64"/>
        <end position="73"/>
    </location>
</feature>
<name>A0A953M3U4_9BACT</name>
<organism evidence="2 3">
    <name type="scientific">Candidatus Nitrobium versatile</name>
    <dbReference type="NCBI Taxonomy" id="2884831"/>
    <lineage>
        <taxon>Bacteria</taxon>
        <taxon>Pseudomonadati</taxon>
        <taxon>Nitrospirota</taxon>
        <taxon>Nitrospiria</taxon>
        <taxon>Nitrospirales</taxon>
        <taxon>Nitrospiraceae</taxon>
        <taxon>Candidatus Nitrobium</taxon>
    </lineage>
</organism>
<evidence type="ECO:0000256" key="1">
    <source>
        <dbReference type="SAM" id="MobiDB-lite"/>
    </source>
</evidence>